<dbReference type="InParanoid" id="A0A1X7VCP1"/>
<dbReference type="OrthoDB" id="273067at2759"/>
<evidence type="ECO:0000313" key="2">
    <source>
        <dbReference type="EnsemblMetazoa" id="Aqu2.1.37796_001"/>
    </source>
</evidence>
<dbReference type="Gene3D" id="2.130.10.10">
    <property type="entry name" value="YVTN repeat-like/Quinoprotein amine dehydrogenase"/>
    <property type="match status" value="2"/>
</dbReference>
<dbReference type="InterPro" id="IPR036322">
    <property type="entry name" value="WD40_repeat_dom_sf"/>
</dbReference>
<dbReference type="GO" id="GO:0010506">
    <property type="term" value="P:regulation of autophagy"/>
    <property type="evidence" value="ECO:0007669"/>
    <property type="project" value="InterPro"/>
</dbReference>
<dbReference type="PANTHER" id="PTHR22805">
    <property type="entry name" value="WDR41-RELATED"/>
    <property type="match status" value="1"/>
</dbReference>
<evidence type="ECO:0008006" key="4">
    <source>
        <dbReference type="Google" id="ProtNLM"/>
    </source>
</evidence>
<feature type="repeat" description="WD" evidence="1">
    <location>
        <begin position="461"/>
        <end position="493"/>
    </location>
</feature>
<keyword evidence="1" id="KW-0853">WD repeat</keyword>
<sequence>MASLFRAIFSPRPSPVSNKQAKDDVYQTIANSQPHNVYEEVLFLKGHSGPVNHLKKINKTHFVTGADDNLVVVWESKYGSMTELYHSYHTSPITCILPLSISSDYSTESETDISDHTIATASSTELVIWELKDIEPGVNPKISTDHKGVINCLCLLRQDMLCSGGQDICLWDIPSGKLLSKYDRSQIPDENISEIHSILEIEGRNFGIVAVSKNPKPEFYEIKKSTVTQTVQYHLQFNDHLLSFHNGPVSYLTSVSNTLFATGSEDGSVIVWSINSLNAIKRFEGMKDDFSDSSNSLSQSTSSSIMSSTIINFDPSSRVNFILVLCQRYLFVAIGRGFKVFDVYSSDVSVTPHELQSTHKPLVVHTEAHKDAINHMEFIIEESMLITASADQSVRLWKPDPSLAPFQKKPPVQKKEDMDKFNVEVFCGIHTNSTNQRQSLRKRRSLPSQTTPIVPTLVGELMLHSDTVQSVLFMSSEDGLVTCGSDNMVLLWKNLDSEDEKRESELRKYLKETYYDAVP</sequence>
<dbReference type="Pfam" id="PF25178">
    <property type="entry name" value="Beta-prop_WDR41"/>
    <property type="match status" value="1"/>
</dbReference>
<dbReference type="STRING" id="400682.A0A1X7VCP1"/>
<reference evidence="2" key="2">
    <citation type="submission" date="2017-05" db="UniProtKB">
        <authorList>
            <consortium name="EnsemblMetazoa"/>
        </authorList>
    </citation>
    <scope>IDENTIFICATION</scope>
</reference>
<dbReference type="KEGG" id="aqu:105311959"/>
<dbReference type="GO" id="GO:0005765">
    <property type="term" value="C:lysosomal membrane"/>
    <property type="evidence" value="ECO:0007669"/>
    <property type="project" value="TreeGrafter"/>
</dbReference>
<name>A0A1X7VCP1_AMPQE</name>
<evidence type="ECO:0000256" key="1">
    <source>
        <dbReference type="PROSITE-ProRule" id="PRU00221"/>
    </source>
</evidence>
<dbReference type="InterPro" id="IPR015943">
    <property type="entry name" value="WD40/YVTN_repeat-like_dom_sf"/>
</dbReference>
<dbReference type="EnsemblMetazoa" id="Aqu2.1.37796_001">
    <property type="protein sequence ID" value="Aqu2.1.37796_001"/>
    <property type="gene ID" value="Aqu2.1.37796"/>
</dbReference>
<feature type="repeat" description="WD" evidence="1">
    <location>
        <begin position="242"/>
        <end position="282"/>
    </location>
</feature>
<dbReference type="SUPFAM" id="SSF50978">
    <property type="entry name" value="WD40 repeat-like"/>
    <property type="match status" value="1"/>
</dbReference>
<dbReference type="PROSITE" id="PS50082">
    <property type="entry name" value="WD_REPEATS_2"/>
    <property type="match status" value="4"/>
</dbReference>
<dbReference type="Proteomes" id="UP000007879">
    <property type="component" value="Unassembled WGS sequence"/>
</dbReference>
<dbReference type="PROSITE" id="PS50294">
    <property type="entry name" value="WD_REPEATS_REGION"/>
    <property type="match status" value="1"/>
</dbReference>
<gene>
    <name evidence="2" type="primary">105311959</name>
</gene>
<feature type="repeat" description="WD" evidence="1">
    <location>
        <begin position="366"/>
        <end position="398"/>
    </location>
</feature>
<dbReference type="EnsemblMetazoa" id="XM_019994010.1">
    <property type="protein sequence ID" value="XP_019849569.1"/>
    <property type="gene ID" value="LOC105311959"/>
</dbReference>
<proteinExistence type="predicted"/>
<accession>A0A1X7VCP1</accession>
<protein>
    <recommendedName>
        <fullName evidence="4">WD repeat-containing protein 41</fullName>
    </recommendedName>
</protein>
<dbReference type="SMART" id="SM00320">
    <property type="entry name" value="WD40"/>
    <property type="match status" value="5"/>
</dbReference>
<evidence type="ECO:0000313" key="3">
    <source>
        <dbReference type="Proteomes" id="UP000007879"/>
    </source>
</evidence>
<keyword evidence="3" id="KW-1185">Reference proteome</keyword>
<reference evidence="3" key="1">
    <citation type="journal article" date="2010" name="Nature">
        <title>The Amphimedon queenslandica genome and the evolution of animal complexity.</title>
        <authorList>
            <person name="Srivastava M."/>
            <person name="Simakov O."/>
            <person name="Chapman J."/>
            <person name="Fahey B."/>
            <person name="Gauthier M.E."/>
            <person name="Mitros T."/>
            <person name="Richards G.S."/>
            <person name="Conaco C."/>
            <person name="Dacre M."/>
            <person name="Hellsten U."/>
            <person name="Larroux C."/>
            <person name="Putnam N.H."/>
            <person name="Stanke M."/>
            <person name="Adamska M."/>
            <person name="Darling A."/>
            <person name="Degnan S.M."/>
            <person name="Oakley T.H."/>
            <person name="Plachetzki D.C."/>
            <person name="Zhai Y."/>
            <person name="Adamski M."/>
            <person name="Calcino A."/>
            <person name="Cummins S.F."/>
            <person name="Goodstein D.M."/>
            <person name="Harris C."/>
            <person name="Jackson D.J."/>
            <person name="Leys S.P."/>
            <person name="Shu S."/>
            <person name="Woodcroft B.J."/>
            <person name="Vervoort M."/>
            <person name="Kosik K.S."/>
            <person name="Manning G."/>
            <person name="Degnan B.M."/>
            <person name="Rokhsar D.S."/>
        </authorList>
    </citation>
    <scope>NUCLEOTIDE SEQUENCE [LARGE SCALE GENOMIC DNA]</scope>
</reference>
<dbReference type="InterPro" id="IPR001680">
    <property type="entry name" value="WD40_rpt"/>
</dbReference>
<organism evidence="2">
    <name type="scientific">Amphimedon queenslandica</name>
    <name type="common">Sponge</name>
    <dbReference type="NCBI Taxonomy" id="400682"/>
    <lineage>
        <taxon>Eukaryota</taxon>
        <taxon>Metazoa</taxon>
        <taxon>Porifera</taxon>
        <taxon>Demospongiae</taxon>
        <taxon>Heteroscleromorpha</taxon>
        <taxon>Haplosclerida</taxon>
        <taxon>Niphatidae</taxon>
        <taxon>Amphimedon</taxon>
    </lineage>
</organism>
<feature type="repeat" description="WD" evidence="1">
    <location>
        <begin position="44"/>
        <end position="84"/>
    </location>
</feature>
<dbReference type="AlphaFoldDB" id="A0A1X7VCP1"/>
<dbReference type="InterPro" id="IPR040102">
    <property type="entry name" value="WDR41"/>
</dbReference>
<dbReference type="eggNOG" id="ENOG502QURA">
    <property type="taxonomic scope" value="Eukaryota"/>
</dbReference>
<dbReference type="PANTHER" id="PTHR22805:SF2">
    <property type="entry name" value="WD REPEAT-CONTAINING PROTEIN 41"/>
    <property type="match status" value="1"/>
</dbReference>